<dbReference type="PROSITE" id="PS51782">
    <property type="entry name" value="LYSM"/>
    <property type="match status" value="1"/>
</dbReference>
<dbReference type="InterPro" id="IPR018392">
    <property type="entry name" value="LysM"/>
</dbReference>
<proteinExistence type="predicted"/>
<reference evidence="3 4" key="1">
    <citation type="submission" date="2016-09" db="EMBL/GenBank/DDBJ databases">
        <authorList>
            <person name="Capua I."/>
            <person name="De Benedictis P."/>
            <person name="Joannis T."/>
            <person name="Lombin L.H."/>
            <person name="Cattoli G."/>
        </authorList>
    </citation>
    <scope>NUCLEOTIDE SEQUENCE [LARGE SCALE GENOMIC DNA]</scope>
    <source>
        <strain evidence="3 4">IMI 309357</strain>
    </source>
</reference>
<accession>A0A1G4BG00</accession>
<organism evidence="3 4">
    <name type="scientific">Colletotrichum orchidophilum</name>
    <dbReference type="NCBI Taxonomy" id="1209926"/>
    <lineage>
        <taxon>Eukaryota</taxon>
        <taxon>Fungi</taxon>
        <taxon>Dikarya</taxon>
        <taxon>Ascomycota</taxon>
        <taxon>Pezizomycotina</taxon>
        <taxon>Sordariomycetes</taxon>
        <taxon>Hypocreomycetidae</taxon>
        <taxon>Glomerellales</taxon>
        <taxon>Glomerellaceae</taxon>
        <taxon>Colletotrichum</taxon>
    </lineage>
</organism>
<dbReference type="OrthoDB" id="2281372at2759"/>
<protein>
    <recommendedName>
        <fullName evidence="2">LysM domain-containing protein</fullName>
    </recommendedName>
</protein>
<dbReference type="Pfam" id="PF01476">
    <property type="entry name" value="LysM"/>
    <property type="match status" value="1"/>
</dbReference>
<feature type="signal peptide" evidence="1">
    <location>
        <begin position="1"/>
        <end position="19"/>
    </location>
</feature>
<evidence type="ECO:0000313" key="4">
    <source>
        <dbReference type="Proteomes" id="UP000176998"/>
    </source>
</evidence>
<dbReference type="AlphaFoldDB" id="A0A1G4BG00"/>
<feature type="chain" id="PRO_5009602853" description="LysM domain-containing protein" evidence="1">
    <location>
        <begin position="20"/>
        <end position="96"/>
    </location>
</feature>
<evidence type="ECO:0000256" key="1">
    <source>
        <dbReference type="SAM" id="SignalP"/>
    </source>
</evidence>
<dbReference type="Proteomes" id="UP000176998">
    <property type="component" value="Unassembled WGS sequence"/>
</dbReference>
<comment type="caution">
    <text evidence="3">The sequence shown here is derived from an EMBL/GenBank/DDBJ whole genome shotgun (WGS) entry which is preliminary data.</text>
</comment>
<keyword evidence="4" id="KW-1185">Reference proteome</keyword>
<dbReference type="RefSeq" id="XP_022477422.1">
    <property type="nucleotide sequence ID" value="XM_022616114.1"/>
</dbReference>
<dbReference type="GeneID" id="34557624"/>
<evidence type="ECO:0000259" key="2">
    <source>
        <dbReference type="PROSITE" id="PS51782"/>
    </source>
</evidence>
<feature type="domain" description="LysM" evidence="2">
    <location>
        <begin position="41"/>
        <end position="91"/>
    </location>
</feature>
<sequence>MKFITAIATIVLVSTSVVALPAEPIATPNPHIEPMWSKCTKFYQATRGETCASLASKNNLTVADIMGLNRGIGGQRGCQMGNIIEAYWYCVKPEGW</sequence>
<dbReference type="SUPFAM" id="SSF54106">
    <property type="entry name" value="LysM domain"/>
    <property type="match status" value="1"/>
</dbReference>
<keyword evidence="1" id="KW-0732">Signal</keyword>
<name>A0A1G4BG00_9PEZI</name>
<gene>
    <name evidence="3" type="ORF">CORC01_04467</name>
</gene>
<dbReference type="EMBL" id="MJBS01000029">
    <property type="protein sequence ID" value="OHF00278.1"/>
    <property type="molecule type" value="Genomic_DNA"/>
</dbReference>
<dbReference type="Gene3D" id="3.10.350.10">
    <property type="entry name" value="LysM domain"/>
    <property type="match status" value="1"/>
</dbReference>
<evidence type="ECO:0000313" key="3">
    <source>
        <dbReference type="EMBL" id="OHF00278.1"/>
    </source>
</evidence>
<dbReference type="InterPro" id="IPR036779">
    <property type="entry name" value="LysM_dom_sf"/>
</dbReference>